<dbReference type="Pfam" id="PF00587">
    <property type="entry name" value="tRNA-synt_2b"/>
    <property type="match status" value="1"/>
</dbReference>
<dbReference type="SUPFAM" id="SSF55826">
    <property type="entry name" value="YbaK/ProRS associated domain"/>
    <property type="match status" value="1"/>
</dbReference>
<dbReference type="STRING" id="1246626.BleG1_2221"/>
<dbReference type="Gene3D" id="3.30.930.10">
    <property type="entry name" value="Bira Bifunctional Protein, Domain 2"/>
    <property type="match status" value="2"/>
</dbReference>
<dbReference type="GO" id="GO:0006433">
    <property type="term" value="P:prolyl-tRNA aminoacylation"/>
    <property type="evidence" value="ECO:0007669"/>
    <property type="project" value="UniProtKB-UniRule"/>
</dbReference>
<dbReference type="InterPro" id="IPR023717">
    <property type="entry name" value="Pro-tRNA-Synthase_IIa_type1"/>
</dbReference>
<dbReference type="InterPro" id="IPR007214">
    <property type="entry name" value="YbaK/aa-tRNA-synth-assoc-dom"/>
</dbReference>
<keyword evidence="8 10" id="KW-0030">Aminoacyl-tRNA synthetase</keyword>
<proteinExistence type="inferred from homology"/>
<dbReference type="PANTHER" id="PTHR42753">
    <property type="entry name" value="MITOCHONDRIAL RIBOSOME PROTEIN L39/PROLYL-TRNA LIGASE FAMILY MEMBER"/>
    <property type="match status" value="1"/>
</dbReference>
<keyword evidence="5 10" id="KW-0547">Nucleotide-binding</keyword>
<dbReference type="Pfam" id="PF04073">
    <property type="entry name" value="tRNA_edit"/>
    <property type="match status" value="1"/>
</dbReference>
<dbReference type="PATRIC" id="fig|1246626.3.peg.2219"/>
<dbReference type="GO" id="GO:0005524">
    <property type="term" value="F:ATP binding"/>
    <property type="evidence" value="ECO:0007669"/>
    <property type="project" value="UniProtKB-UniRule"/>
</dbReference>
<dbReference type="InterPro" id="IPR050062">
    <property type="entry name" value="Pro-tRNA_synthetase"/>
</dbReference>
<dbReference type="EC" id="6.1.1.15" evidence="10"/>
<comment type="similarity">
    <text evidence="10">Belongs to the class-II aminoacyl-tRNA synthetase family. ProS type 1 subfamily.</text>
</comment>
<dbReference type="PROSITE" id="PS50862">
    <property type="entry name" value="AA_TRNA_LIGASE_II"/>
    <property type="match status" value="1"/>
</dbReference>
<dbReference type="NCBIfam" id="TIGR00409">
    <property type="entry name" value="proS_fam_II"/>
    <property type="match status" value="1"/>
</dbReference>
<reference evidence="12 13" key="1">
    <citation type="journal article" date="2014" name="Gene">
        <title>A comparative genomic analysis of the alkalitolerant soil bacterium Bacillus lehensis G1.</title>
        <authorList>
            <person name="Noor Y.M."/>
            <person name="Samsulrizal N.H."/>
            <person name="Jema'on N.A."/>
            <person name="Low K.O."/>
            <person name="Ramli A.N."/>
            <person name="Alias N.I."/>
            <person name="Damis S.I."/>
            <person name="Fuzi S.F."/>
            <person name="Isa M.N."/>
            <person name="Murad A.M."/>
            <person name="Raih M.F."/>
            <person name="Bakar F.D."/>
            <person name="Najimudin N."/>
            <person name="Mahadi N.M."/>
            <person name="Illias R.M."/>
        </authorList>
    </citation>
    <scope>NUCLEOTIDE SEQUENCE [LARGE SCALE GENOMIC DNA]</scope>
    <source>
        <strain evidence="12 13">G1</strain>
    </source>
</reference>
<dbReference type="InterPro" id="IPR033730">
    <property type="entry name" value="ProRS_core_prok"/>
</dbReference>
<dbReference type="SUPFAM" id="SSF55681">
    <property type="entry name" value="Class II aaRS and biotin synthetases"/>
    <property type="match status" value="1"/>
</dbReference>
<dbReference type="FunFam" id="3.40.50.800:FF:000011">
    <property type="entry name" value="Proline--tRNA ligase"/>
    <property type="match status" value="1"/>
</dbReference>
<dbReference type="InterPro" id="IPR036754">
    <property type="entry name" value="YbaK/aa-tRNA-synt-asso_dom_sf"/>
</dbReference>
<dbReference type="NCBIfam" id="NF006625">
    <property type="entry name" value="PRK09194.1"/>
    <property type="match status" value="1"/>
</dbReference>
<dbReference type="PANTHER" id="PTHR42753:SF2">
    <property type="entry name" value="PROLINE--TRNA LIGASE"/>
    <property type="match status" value="1"/>
</dbReference>
<keyword evidence="13" id="KW-1185">Reference proteome</keyword>
<evidence type="ECO:0000256" key="5">
    <source>
        <dbReference type="ARBA" id="ARBA00022741"/>
    </source>
</evidence>
<comment type="domain">
    <text evidence="10">Consists of three domains: the N-terminal catalytic domain, the editing domain and the C-terminal anticodon-binding domain.</text>
</comment>
<dbReference type="KEGG" id="ble:BleG1_2221"/>
<dbReference type="CDD" id="cd00779">
    <property type="entry name" value="ProRS_core_prok"/>
    <property type="match status" value="1"/>
</dbReference>
<feature type="domain" description="Aminoacyl-transfer RNA synthetases class-II family profile" evidence="11">
    <location>
        <begin position="51"/>
        <end position="464"/>
    </location>
</feature>
<dbReference type="GO" id="GO:0016740">
    <property type="term" value="F:transferase activity"/>
    <property type="evidence" value="ECO:0007669"/>
    <property type="project" value="UniProtKB-ARBA"/>
</dbReference>
<dbReference type="FunFam" id="3.30.930.10:FF:000062">
    <property type="entry name" value="Proline--tRNA ligase"/>
    <property type="match status" value="1"/>
</dbReference>
<keyword evidence="3 10" id="KW-0963">Cytoplasm</keyword>
<name>A0A060M3X6_9BACI</name>
<dbReference type="HAMAP" id="MF_01569">
    <property type="entry name" value="Pro_tRNA_synth_type1"/>
    <property type="match status" value="1"/>
</dbReference>
<dbReference type="Proteomes" id="UP000027142">
    <property type="component" value="Chromosome"/>
</dbReference>
<evidence type="ECO:0000256" key="6">
    <source>
        <dbReference type="ARBA" id="ARBA00022840"/>
    </source>
</evidence>
<dbReference type="InterPro" id="IPR002316">
    <property type="entry name" value="Pro-tRNA-ligase_IIa"/>
</dbReference>
<evidence type="ECO:0000313" key="13">
    <source>
        <dbReference type="Proteomes" id="UP000027142"/>
    </source>
</evidence>
<organism evidence="12 13">
    <name type="scientific">Shouchella lehensis G1</name>
    <dbReference type="NCBI Taxonomy" id="1246626"/>
    <lineage>
        <taxon>Bacteria</taxon>
        <taxon>Bacillati</taxon>
        <taxon>Bacillota</taxon>
        <taxon>Bacilli</taxon>
        <taxon>Bacillales</taxon>
        <taxon>Bacillaceae</taxon>
        <taxon>Shouchella</taxon>
    </lineage>
</organism>
<dbReference type="GO" id="GO:0002161">
    <property type="term" value="F:aminoacyl-tRNA deacylase activity"/>
    <property type="evidence" value="ECO:0007669"/>
    <property type="project" value="InterPro"/>
</dbReference>
<evidence type="ECO:0000256" key="4">
    <source>
        <dbReference type="ARBA" id="ARBA00022598"/>
    </source>
</evidence>
<comment type="subunit">
    <text evidence="2 10">Homodimer.</text>
</comment>
<dbReference type="GO" id="GO:0005829">
    <property type="term" value="C:cytosol"/>
    <property type="evidence" value="ECO:0007669"/>
    <property type="project" value="TreeGrafter"/>
</dbReference>
<dbReference type="SUPFAM" id="SSF52954">
    <property type="entry name" value="Class II aaRS ABD-related"/>
    <property type="match status" value="1"/>
</dbReference>
<dbReference type="InterPro" id="IPR002314">
    <property type="entry name" value="aa-tRNA-synt_IIb"/>
</dbReference>
<comment type="catalytic activity">
    <reaction evidence="9 10">
        <text>tRNA(Pro) + L-proline + ATP = L-prolyl-tRNA(Pro) + AMP + diphosphate</text>
        <dbReference type="Rhea" id="RHEA:14305"/>
        <dbReference type="Rhea" id="RHEA-COMP:9700"/>
        <dbReference type="Rhea" id="RHEA-COMP:9702"/>
        <dbReference type="ChEBI" id="CHEBI:30616"/>
        <dbReference type="ChEBI" id="CHEBI:33019"/>
        <dbReference type="ChEBI" id="CHEBI:60039"/>
        <dbReference type="ChEBI" id="CHEBI:78442"/>
        <dbReference type="ChEBI" id="CHEBI:78532"/>
        <dbReference type="ChEBI" id="CHEBI:456215"/>
        <dbReference type="EC" id="6.1.1.15"/>
    </reaction>
</comment>
<dbReference type="InterPro" id="IPR036621">
    <property type="entry name" value="Anticodon-bd_dom_sf"/>
</dbReference>
<comment type="function">
    <text evidence="10">Catalyzes the attachment of proline to tRNA(Pro) in a two-step reaction: proline is first activated by ATP to form Pro-AMP and then transferred to the acceptor end of tRNA(Pro). As ProRS can inadvertently accommodate and process non-cognate amino acids such as alanine and cysteine, to avoid such errors it has two additional distinct editing activities against alanine. One activity is designated as 'pretransfer' editing and involves the tRNA(Pro)-independent hydrolysis of activated Ala-AMP. The other activity is designated 'posttransfer' editing and involves deacylation of mischarged Ala-tRNA(Pro). The misacylated Cys-tRNA(Pro) is not edited by ProRS.</text>
</comment>
<evidence type="ECO:0000256" key="7">
    <source>
        <dbReference type="ARBA" id="ARBA00022917"/>
    </source>
</evidence>
<evidence type="ECO:0000256" key="1">
    <source>
        <dbReference type="ARBA" id="ARBA00004496"/>
    </source>
</evidence>
<evidence type="ECO:0000259" key="11">
    <source>
        <dbReference type="PROSITE" id="PS50862"/>
    </source>
</evidence>
<dbReference type="eggNOG" id="COG0442">
    <property type="taxonomic scope" value="Bacteria"/>
</dbReference>
<dbReference type="OrthoDB" id="9809052at2"/>
<evidence type="ECO:0000256" key="3">
    <source>
        <dbReference type="ARBA" id="ARBA00022490"/>
    </source>
</evidence>
<keyword evidence="4 10" id="KW-0436">Ligase</keyword>
<dbReference type="Pfam" id="PF03129">
    <property type="entry name" value="HGTP_anticodon"/>
    <property type="match status" value="1"/>
</dbReference>
<dbReference type="FunFam" id="3.30.930.10:FF:000042">
    <property type="entry name" value="probable proline--tRNA ligase, mitochondrial"/>
    <property type="match status" value="1"/>
</dbReference>
<dbReference type="InterPro" id="IPR045864">
    <property type="entry name" value="aa-tRNA-synth_II/BPL/LPL"/>
</dbReference>
<dbReference type="InterPro" id="IPR006195">
    <property type="entry name" value="aa-tRNA-synth_II"/>
</dbReference>
<dbReference type="GO" id="GO:0140096">
    <property type="term" value="F:catalytic activity, acting on a protein"/>
    <property type="evidence" value="ECO:0007669"/>
    <property type="project" value="UniProtKB-ARBA"/>
</dbReference>
<dbReference type="CDD" id="cd00861">
    <property type="entry name" value="ProRS_anticodon_short"/>
    <property type="match status" value="1"/>
</dbReference>
<evidence type="ECO:0000256" key="9">
    <source>
        <dbReference type="ARBA" id="ARBA00047671"/>
    </source>
</evidence>
<dbReference type="Gene3D" id="3.40.50.800">
    <property type="entry name" value="Anticodon-binding domain"/>
    <property type="match status" value="1"/>
</dbReference>
<evidence type="ECO:0000256" key="10">
    <source>
        <dbReference type="HAMAP-Rule" id="MF_01569"/>
    </source>
</evidence>
<dbReference type="InterPro" id="IPR004154">
    <property type="entry name" value="Anticodon-bd"/>
</dbReference>
<sequence>MRQSTYLVPTMRDVPADAEAISHQLMLRAGMMRQLASGVYAYLPLAKKAMTKIEAIIREELDGIGAQELTLPALHPAELWQESGRWEDMGDELIRLKDRHNRDFALGATHEEVITTIIKDGITSYKKLPLNVYQIQTKFRDERRPRFGLLRGREFIMKDAYSFHDSEESLHETYWAMHEAYSRIFSRVGLTFRPVIADSGTMGGKDTHEFMALASVGEDTIAYSDGSDYAANLEMASSLAPEPPQSQEYGLLEKKATPDAKTVNDAAAALGVDPDHILKALVVFVDGEGSLLLLRGNDELNEVKALHELGAKEMRMATEEEVVDLFGATPGSIGPVNVNNVPIYADHRIHGMETIACGANETGYHYVHVGPGKDYQATAYKDLRTVKEGDPSPDGQGTLQFAEGIEVGQVFKLGRKYSESLQAKYLDQNGKAQTFLMGCYGIGISRTIAAVIEQHHDENGIVWPVSIAPFLVHLLALNVKNEEQQALAEAIYTDLKQAGIDVLFDDRGERAGVKFKDADLIGLPVRIAVGKRAGEGIVEVKVRKTGEQLELSKEDLVQWVKEFAN</sequence>
<gene>
    <name evidence="10" type="primary">proS</name>
    <name evidence="12" type="ORF">BleG1_2221</name>
</gene>
<evidence type="ECO:0000313" key="12">
    <source>
        <dbReference type="EMBL" id="AIC94799.1"/>
    </source>
</evidence>
<dbReference type="InterPro" id="IPR044140">
    <property type="entry name" value="ProRS_anticodon_short"/>
</dbReference>
<evidence type="ECO:0000256" key="8">
    <source>
        <dbReference type="ARBA" id="ARBA00023146"/>
    </source>
</evidence>
<dbReference type="HOGENOM" id="CLU_016739_0_0_9"/>
<dbReference type="RefSeq" id="WP_038480672.1">
    <property type="nucleotide sequence ID" value="NZ_CP003923.1"/>
</dbReference>
<dbReference type="PRINTS" id="PR01046">
    <property type="entry name" value="TRNASYNTHPRO"/>
</dbReference>
<dbReference type="GO" id="GO:0004827">
    <property type="term" value="F:proline-tRNA ligase activity"/>
    <property type="evidence" value="ECO:0007669"/>
    <property type="project" value="UniProtKB-UniRule"/>
</dbReference>
<protein>
    <recommendedName>
        <fullName evidence="10">Proline--tRNA ligase</fullName>
        <ecNumber evidence="10">6.1.1.15</ecNumber>
    </recommendedName>
    <alternativeName>
        <fullName evidence="10">Prolyl-tRNA synthetase</fullName>
        <shortName evidence="10">ProRS</shortName>
    </alternativeName>
</protein>
<keyword evidence="6 10" id="KW-0067">ATP-binding</keyword>
<comment type="subcellular location">
    <subcellularLocation>
        <location evidence="1 10">Cytoplasm</location>
    </subcellularLocation>
</comment>
<evidence type="ECO:0000256" key="2">
    <source>
        <dbReference type="ARBA" id="ARBA00011738"/>
    </source>
</evidence>
<dbReference type="InterPro" id="IPR004500">
    <property type="entry name" value="Pro-tRNA-synth_IIa_bac-type"/>
</dbReference>
<dbReference type="CDD" id="cd04334">
    <property type="entry name" value="ProRS-INS"/>
    <property type="match status" value="1"/>
</dbReference>
<accession>A0A060M3X6</accession>
<dbReference type="AlphaFoldDB" id="A0A060M3X6"/>
<keyword evidence="7 10" id="KW-0648">Protein biosynthesis</keyword>
<dbReference type="EMBL" id="CP003923">
    <property type="protein sequence ID" value="AIC94799.1"/>
    <property type="molecule type" value="Genomic_DNA"/>
</dbReference>